<dbReference type="Gene3D" id="3.40.50.300">
    <property type="entry name" value="P-loop containing nucleotide triphosphate hydrolases"/>
    <property type="match status" value="1"/>
</dbReference>
<dbReference type="PRINTS" id="PR00929">
    <property type="entry name" value="ATHOOK"/>
</dbReference>
<evidence type="ECO:0000256" key="8">
    <source>
        <dbReference type="ARBA" id="ARBA00022840"/>
    </source>
</evidence>
<dbReference type="Pfam" id="PF00004">
    <property type="entry name" value="AAA"/>
    <property type="match status" value="1"/>
</dbReference>
<dbReference type="GO" id="GO:0016887">
    <property type="term" value="F:ATP hydrolysis activity"/>
    <property type="evidence" value="ECO:0007669"/>
    <property type="project" value="InterPro"/>
</dbReference>
<evidence type="ECO:0000256" key="3">
    <source>
        <dbReference type="ARBA" id="ARBA00022705"/>
    </source>
</evidence>
<feature type="region of interest" description="Disordered" evidence="14">
    <location>
        <begin position="1"/>
        <end position="52"/>
    </location>
</feature>
<accession>A0A8T0H9R3</accession>
<feature type="compositionally biased region" description="Acidic residues" evidence="14">
    <location>
        <begin position="407"/>
        <end position="417"/>
    </location>
</feature>
<keyword evidence="10 13" id="KW-0238">DNA-binding</keyword>
<dbReference type="InterPro" id="IPR019786">
    <property type="entry name" value="Zinc_finger_PHD-type_CS"/>
</dbReference>
<dbReference type="SMART" id="SM00384">
    <property type="entry name" value="AT_hook"/>
    <property type="match status" value="2"/>
</dbReference>
<dbReference type="GO" id="GO:0003682">
    <property type="term" value="F:chromatin binding"/>
    <property type="evidence" value="ECO:0007669"/>
    <property type="project" value="InterPro"/>
</dbReference>
<evidence type="ECO:0000256" key="14">
    <source>
        <dbReference type="SAM" id="MobiDB-lite"/>
    </source>
</evidence>
<dbReference type="InterPro" id="IPR027417">
    <property type="entry name" value="P-loop_NTPase"/>
</dbReference>
<evidence type="ECO:0000256" key="5">
    <source>
        <dbReference type="ARBA" id="ARBA00022741"/>
    </source>
</evidence>
<dbReference type="AlphaFoldDB" id="A0A8T0H9R3"/>
<dbReference type="InterPro" id="IPR003593">
    <property type="entry name" value="AAA+_ATPase"/>
</dbReference>
<dbReference type="PANTHER" id="PTHR10763">
    <property type="entry name" value="CELL DIVISION CONTROL PROTEIN 6-RELATED"/>
    <property type="match status" value="1"/>
</dbReference>
<keyword evidence="5 13" id="KW-0547">Nucleotide-binding</keyword>
<evidence type="ECO:0000259" key="16">
    <source>
        <dbReference type="PROSITE" id="PS51038"/>
    </source>
</evidence>
<dbReference type="Pfam" id="PF01426">
    <property type="entry name" value="BAH"/>
    <property type="match status" value="1"/>
</dbReference>
<dbReference type="InterPro" id="IPR011011">
    <property type="entry name" value="Znf_FYVE_PHD"/>
</dbReference>
<dbReference type="InterPro" id="IPR015163">
    <property type="entry name" value="Cdc6_C"/>
</dbReference>
<dbReference type="Pfam" id="PF00628">
    <property type="entry name" value="PHD"/>
    <property type="match status" value="1"/>
</dbReference>
<dbReference type="Pfam" id="PF17872">
    <property type="entry name" value="AAA_lid_10"/>
    <property type="match status" value="1"/>
</dbReference>
<dbReference type="InterPro" id="IPR050311">
    <property type="entry name" value="ORC1/CDC6"/>
</dbReference>
<dbReference type="Proteomes" id="UP000822688">
    <property type="component" value="Chromosome 7"/>
</dbReference>
<dbReference type="InterPro" id="IPR001025">
    <property type="entry name" value="BAH_dom"/>
</dbReference>
<feature type="compositionally biased region" description="Basic and acidic residues" evidence="14">
    <location>
        <begin position="418"/>
        <end position="429"/>
    </location>
</feature>
<dbReference type="InterPro" id="IPR043151">
    <property type="entry name" value="BAH_sf"/>
</dbReference>
<dbReference type="InterPro" id="IPR017956">
    <property type="entry name" value="AT_hook_DNA-bd_motif"/>
</dbReference>
<dbReference type="SMART" id="SM00382">
    <property type="entry name" value="AAA"/>
    <property type="match status" value="1"/>
</dbReference>
<evidence type="ECO:0000256" key="12">
    <source>
        <dbReference type="PROSITE-ProRule" id="PRU00146"/>
    </source>
</evidence>
<keyword evidence="11 13" id="KW-0539">Nucleus</keyword>
<feature type="compositionally biased region" description="Polar residues" evidence="14">
    <location>
        <begin position="775"/>
        <end position="784"/>
    </location>
</feature>
<dbReference type="InterPro" id="IPR001965">
    <property type="entry name" value="Znf_PHD"/>
</dbReference>
<evidence type="ECO:0000256" key="11">
    <source>
        <dbReference type="ARBA" id="ARBA00023242"/>
    </source>
</evidence>
<dbReference type="GO" id="GO:0003688">
    <property type="term" value="F:DNA replication origin binding"/>
    <property type="evidence" value="ECO:0007669"/>
    <property type="project" value="TreeGrafter"/>
</dbReference>
<evidence type="ECO:0000256" key="4">
    <source>
        <dbReference type="ARBA" id="ARBA00022723"/>
    </source>
</evidence>
<organism evidence="17 18">
    <name type="scientific">Ceratodon purpureus</name>
    <name type="common">Fire moss</name>
    <name type="synonym">Dicranum purpureum</name>
    <dbReference type="NCBI Taxonomy" id="3225"/>
    <lineage>
        <taxon>Eukaryota</taxon>
        <taxon>Viridiplantae</taxon>
        <taxon>Streptophyta</taxon>
        <taxon>Embryophyta</taxon>
        <taxon>Bryophyta</taxon>
        <taxon>Bryophytina</taxon>
        <taxon>Bryopsida</taxon>
        <taxon>Dicranidae</taxon>
        <taxon>Pseudoditrichales</taxon>
        <taxon>Ditrichaceae</taxon>
        <taxon>Ceratodon</taxon>
    </lineage>
</organism>
<dbReference type="InterPro" id="IPR003959">
    <property type="entry name" value="ATPase_AAA_core"/>
</dbReference>
<dbReference type="GO" id="GO:0006270">
    <property type="term" value="P:DNA replication initiation"/>
    <property type="evidence" value="ECO:0007669"/>
    <property type="project" value="TreeGrafter"/>
</dbReference>
<dbReference type="Pfam" id="PF09079">
    <property type="entry name" value="WHD_Cdc6"/>
    <property type="match status" value="1"/>
</dbReference>
<dbReference type="PROSITE" id="PS51038">
    <property type="entry name" value="BAH"/>
    <property type="match status" value="1"/>
</dbReference>
<dbReference type="PROSITE" id="PS50016">
    <property type="entry name" value="ZF_PHD_2"/>
    <property type="match status" value="1"/>
</dbReference>
<evidence type="ECO:0000256" key="10">
    <source>
        <dbReference type="ARBA" id="ARBA00023125"/>
    </source>
</evidence>
<feature type="domain" description="PHD-type" evidence="15">
    <location>
        <begin position="227"/>
        <end position="276"/>
    </location>
</feature>
<feature type="region of interest" description="Disordered" evidence="14">
    <location>
        <begin position="69"/>
        <end position="177"/>
    </location>
</feature>
<dbReference type="EMBL" id="CM026428">
    <property type="protein sequence ID" value="KAG0565832.1"/>
    <property type="molecule type" value="Genomic_DNA"/>
</dbReference>
<evidence type="ECO:0000256" key="7">
    <source>
        <dbReference type="ARBA" id="ARBA00022833"/>
    </source>
</evidence>
<feature type="region of interest" description="Disordered" evidence="14">
    <location>
        <begin position="407"/>
        <end position="474"/>
    </location>
</feature>
<proteinExistence type="inferred from homology"/>
<evidence type="ECO:0000256" key="1">
    <source>
        <dbReference type="ARBA" id="ARBA00004123"/>
    </source>
</evidence>
<protein>
    <recommendedName>
        <fullName evidence="13">Origin recognition complex subunit 1</fullName>
    </recommendedName>
</protein>
<dbReference type="InterPro" id="IPR013083">
    <property type="entry name" value="Znf_RING/FYVE/PHD"/>
</dbReference>
<keyword evidence="6 12" id="KW-0863">Zinc-finger</keyword>
<dbReference type="InterPro" id="IPR041083">
    <property type="entry name" value="AAA_lid_10"/>
</dbReference>
<evidence type="ECO:0000259" key="15">
    <source>
        <dbReference type="PROSITE" id="PS50016"/>
    </source>
</evidence>
<dbReference type="GO" id="GO:0033314">
    <property type="term" value="P:mitotic DNA replication checkpoint signaling"/>
    <property type="evidence" value="ECO:0007669"/>
    <property type="project" value="TreeGrafter"/>
</dbReference>
<feature type="compositionally biased region" description="Polar residues" evidence="14">
    <location>
        <begin position="754"/>
        <end position="763"/>
    </location>
</feature>
<feature type="compositionally biased region" description="Basic residues" evidence="14">
    <location>
        <begin position="159"/>
        <end position="168"/>
    </location>
</feature>
<evidence type="ECO:0000313" key="18">
    <source>
        <dbReference type="Proteomes" id="UP000822688"/>
    </source>
</evidence>
<dbReference type="Gene3D" id="1.10.8.60">
    <property type="match status" value="1"/>
</dbReference>
<dbReference type="GO" id="GO:0005664">
    <property type="term" value="C:nuclear origin of replication recognition complex"/>
    <property type="evidence" value="ECO:0007669"/>
    <property type="project" value="TreeGrafter"/>
</dbReference>
<feature type="region of interest" description="Disordered" evidence="14">
    <location>
        <begin position="754"/>
        <end position="784"/>
    </location>
</feature>
<comment type="subunit">
    <text evidence="13">Component of the origin recognition complex (ORC) composed of at least ORC1, ORC2, ORC3, ORC4, ORC5 and ORC6. ORC is regulated in a cell-cycle and development dependent manner. It is sequentially assembled at the exit from anaphase of mitosis and disassembled as cells enter S phase. Binds unmodified and methylated histone H3.</text>
</comment>
<dbReference type="InterPro" id="IPR019787">
    <property type="entry name" value="Znf_PHD-finger"/>
</dbReference>
<keyword evidence="9" id="KW-0460">Magnesium</keyword>
<dbReference type="PROSITE" id="PS01359">
    <property type="entry name" value="ZF_PHD_1"/>
    <property type="match status" value="1"/>
</dbReference>
<dbReference type="SMART" id="SM00249">
    <property type="entry name" value="PHD"/>
    <property type="match status" value="1"/>
</dbReference>
<feature type="compositionally biased region" description="Basic and acidic residues" evidence="14">
    <location>
        <begin position="149"/>
        <end position="158"/>
    </location>
</feature>
<dbReference type="FunFam" id="3.40.50.300:FF:000199">
    <property type="entry name" value="Origin recognition complex subunit 1"/>
    <property type="match status" value="1"/>
</dbReference>
<keyword evidence="3 13" id="KW-0235">DNA replication</keyword>
<comment type="function">
    <text evidence="13">Component of the origin recognition complex (ORC) that binds origins of replication. DNA-binding is ATP-dependent, however specific DNA sequences that define origins of replication have not been identified so far. ORC is required to assemble the pre-replication complex necessary to initiate DNA replication.</text>
</comment>
<dbReference type="SUPFAM" id="SSF52540">
    <property type="entry name" value="P-loop containing nucleoside triphosphate hydrolases"/>
    <property type="match status" value="1"/>
</dbReference>
<comment type="subcellular location">
    <subcellularLocation>
        <location evidence="1 13">Nucleus</location>
    </subcellularLocation>
</comment>
<dbReference type="SUPFAM" id="SSF57903">
    <property type="entry name" value="FYVE/PHD zinc finger"/>
    <property type="match status" value="1"/>
</dbReference>
<comment type="caution">
    <text evidence="17">The sequence shown here is derived from an EMBL/GenBank/DDBJ whole genome shotgun (WGS) entry which is preliminary data.</text>
</comment>
<evidence type="ECO:0000313" key="17">
    <source>
        <dbReference type="EMBL" id="KAG0565832.1"/>
    </source>
</evidence>
<keyword evidence="18" id="KW-1185">Reference proteome</keyword>
<keyword evidence="7" id="KW-0862">Zinc</keyword>
<sequence>MAPGMVSSDVEVKRGRGRPPKVKGMLSPAISESAPLTPECNPKVSTFTPPTPVCVVPYAERVRPRRLFEGEEKRAECVTPVKSVRSTPKKSAGGTPRTTPKKAKAKDRGFEDGEEDDVPEIRKSPRLTRSASKCLNETPKRGRGRPRKILGEEVELKNRGHRGSRNPTRRTGESLSEGQVRRCVKKVVFEGVEYQVGDDVYVRRGAKGNAENGVDGNAEWSDSDAEVEDCVLCGRSGEDVMIECDECLGGYHLHCLEPPLEEVPEGDWMCATCAALARGENVERPSRQKRTRRTARERFIAQEIWAARIEKLWRDKDGTMYFQGRWWALPEETADGRQQWHGRRELFRSNHADENEMDTILRHCYVMTPDQYAKSGHEGDDVFMCGHEYDFRHQTFKRIADEFDDVSDVDDSEDESFDPTRKSKHHDLDQESDDDDDDFDNEFDDELSKPRSTSKNKSRSRPVTPKAANVRKGHVKRIEGVGAKLIPRARKKPLTDLEKAKAALGLSAAPTTLPCRDREKSEIEAFVKDAVAAGEECLGRCLYISGVPGTGKTATVLEVMKGLREKVDKGELPPYRFVEINGLRLPSPEHAYTVLHEALTGQHCGWRRAVQYLDARFSDSKPLKGVNARPCILLVDELDLLVTRSQSVLYNLFDWPSRANSRLIVIGIANTMDLPERMLPRIASRLGLHRISFGPYSHTQLQQILATRLEGIPAFDKQAVEFASRKVAAVSGDARRALELCRRAAEITELRINPPTTSFTTTEPAPPSVAVSPQGEGTTTPQAPSQLIGMSDIEAAISEMFQAPHIQFMKRCSMYSKIFLVAMVIEQHRTTMVETTFEKVVTAFMRLCTTHKVTCPGEDSILTVGCKLGASRLLLCEPAIRHRHQKLQLNFPCDDVQFALKDDKELPWMSKYL</sequence>
<feature type="compositionally biased region" description="Acidic residues" evidence="14">
    <location>
        <begin position="430"/>
        <end position="445"/>
    </location>
</feature>
<dbReference type="GO" id="GO:0005524">
    <property type="term" value="F:ATP binding"/>
    <property type="evidence" value="ECO:0007669"/>
    <property type="project" value="UniProtKB-KW"/>
</dbReference>
<evidence type="ECO:0000256" key="6">
    <source>
        <dbReference type="ARBA" id="ARBA00022771"/>
    </source>
</evidence>
<dbReference type="GO" id="GO:0008270">
    <property type="term" value="F:zinc ion binding"/>
    <property type="evidence" value="ECO:0007669"/>
    <property type="project" value="UniProtKB-KW"/>
</dbReference>
<evidence type="ECO:0000256" key="13">
    <source>
        <dbReference type="RuleBase" id="RU365058"/>
    </source>
</evidence>
<keyword evidence="8 13" id="KW-0067">ATP-binding</keyword>
<dbReference type="Gene3D" id="2.30.30.490">
    <property type="match status" value="1"/>
</dbReference>
<keyword evidence="4" id="KW-0479">Metal-binding</keyword>
<dbReference type="FunFam" id="3.30.40.10:FF:000691">
    <property type="entry name" value="Origin recognition complex subunit 1"/>
    <property type="match status" value="1"/>
</dbReference>
<evidence type="ECO:0000256" key="2">
    <source>
        <dbReference type="ARBA" id="ARBA00008398"/>
    </source>
</evidence>
<dbReference type="Gene3D" id="3.30.40.10">
    <property type="entry name" value="Zinc/RING finger domain, C3HC4 (zinc finger)"/>
    <property type="match status" value="1"/>
</dbReference>
<comment type="similarity">
    <text evidence="2 13">Belongs to the ORC1 family.</text>
</comment>
<feature type="domain" description="BAH" evidence="16">
    <location>
        <begin position="274"/>
        <end position="400"/>
    </location>
</feature>
<evidence type="ECO:0000256" key="9">
    <source>
        <dbReference type="ARBA" id="ARBA00022842"/>
    </source>
</evidence>
<reference evidence="17" key="1">
    <citation type="submission" date="2020-06" db="EMBL/GenBank/DDBJ databases">
        <title>WGS assembly of Ceratodon purpureus strain R40.</title>
        <authorList>
            <person name="Carey S.B."/>
            <person name="Jenkins J."/>
            <person name="Shu S."/>
            <person name="Lovell J.T."/>
            <person name="Sreedasyam A."/>
            <person name="Maumus F."/>
            <person name="Tiley G.P."/>
            <person name="Fernandez-Pozo N."/>
            <person name="Barry K."/>
            <person name="Chen C."/>
            <person name="Wang M."/>
            <person name="Lipzen A."/>
            <person name="Daum C."/>
            <person name="Saski C.A."/>
            <person name="Payton A.C."/>
            <person name="Mcbreen J.C."/>
            <person name="Conrad R.E."/>
            <person name="Kollar L.M."/>
            <person name="Olsson S."/>
            <person name="Huttunen S."/>
            <person name="Landis J.B."/>
            <person name="Wickett N.J."/>
            <person name="Johnson M.G."/>
            <person name="Rensing S.A."/>
            <person name="Grimwood J."/>
            <person name="Schmutz J."/>
            <person name="Mcdaniel S.F."/>
        </authorList>
    </citation>
    <scope>NUCLEOTIDE SEQUENCE</scope>
    <source>
        <strain evidence="17">R40</strain>
    </source>
</reference>
<dbReference type="SMART" id="SM00439">
    <property type="entry name" value="BAH"/>
    <property type="match status" value="1"/>
</dbReference>
<gene>
    <name evidence="17" type="ORF">KC19_7G017300</name>
</gene>
<dbReference type="PANTHER" id="PTHR10763:SF23">
    <property type="entry name" value="ORIGIN RECOGNITION COMPLEX SUBUNIT 1"/>
    <property type="match status" value="1"/>
</dbReference>
<name>A0A8T0H9R3_CERPU</name>